<accession>A0A0G1BBT5</accession>
<dbReference type="Proteomes" id="UP000034785">
    <property type="component" value="Unassembled WGS sequence"/>
</dbReference>
<proteinExistence type="predicted"/>
<evidence type="ECO:0000313" key="1">
    <source>
        <dbReference type="EMBL" id="KKS70840.1"/>
    </source>
</evidence>
<organism evidence="1 2">
    <name type="scientific">Candidatus Daviesbacteria bacterium GW2011_GWA2_42_7</name>
    <dbReference type="NCBI Taxonomy" id="1618425"/>
    <lineage>
        <taxon>Bacteria</taxon>
        <taxon>Candidatus Daviesiibacteriota</taxon>
    </lineage>
</organism>
<protein>
    <submittedName>
        <fullName evidence="1">Uncharacterized protein</fullName>
    </submittedName>
</protein>
<comment type="caution">
    <text evidence="1">The sequence shown here is derived from an EMBL/GenBank/DDBJ whole genome shotgun (WGS) entry which is preliminary data.</text>
</comment>
<name>A0A0G1BBT5_9BACT</name>
<gene>
    <name evidence="1" type="ORF">UV41_C0011G0002</name>
</gene>
<dbReference type="EMBL" id="LCEJ01000011">
    <property type="protein sequence ID" value="KKS70840.1"/>
    <property type="molecule type" value="Genomic_DNA"/>
</dbReference>
<evidence type="ECO:0000313" key="2">
    <source>
        <dbReference type="Proteomes" id="UP000034785"/>
    </source>
</evidence>
<sequence length="220" mass="25439">MSIEDGSSEVTRDIFKKASGQALKAARATEEIFKDKGLPTKKELEKSRLYFGELEDALEHYSSPFAPGQHKTITVRTNEDGDPQVEIVSETRFPPLDDIKEHCQKLRFAALQLDKLPASFWSYKNYTQRFQHEGFPYISMQILDWGTHTARVKMFFSLMAKMSELQLSSFAWKDQNDSDFFRDEAEQSFRMLAAYLALSEYFTDRGLPEGAEYFHLLSDE</sequence>
<reference evidence="1 2" key="1">
    <citation type="journal article" date="2015" name="Nature">
        <title>rRNA introns, odd ribosomes, and small enigmatic genomes across a large radiation of phyla.</title>
        <authorList>
            <person name="Brown C.T."/>
            <person name="Hug L.A."/>
            <person name="Thomas B.C."/>
            <person name="Sharon I."/>
            <person name="Castelle C.J."/>
            <person name="Singh A."/>
            <person name="Wilkins M.J."/>
            <person name="Williams K.H."/>
            <person name="Banfield J.F."/>
        </authorList>
    </citation>
    <scope>NUCLEOTIDE SEQUENCE [LARGE SCALE GENOMIC DNA]</scope>
</reference>
<dbReference type="AlphaFoldDB" id="A0A0G1BBT5"/>